<evidence type="ECO:0000256" key="3">
    <source>
        <dbReference type="ARBA" id="ARBA00007012"/>
    </source>
</evidence>
<keyword evidence="6" id="KW-0813">Transport</keyword>
<evidence type="ECO:0000256" key="9">
    <source>
        <dbReference type="ARBA" id="ARBA00022792"/>
    </source>
</evidence>
<feature type="transmembrane region" description="Helical" evidence="18">
    <location>
        <begin position="139"/>
        <end position="156"/>
    </location>
</feature>
<reference evidence="20" key="1">
    <citation type="submission" date="2024-07" db="EMBL/GenBank/DDBJ databases">
        <authorList>
            <person name="Wang W."/>
            <person name="Jiang S."/>
            <person name="Liu Y."/>
        </authorList>
    </citation>
    <scope>NUCLEOTIDE SEQUENCE</scope>
    <source>
        <tissue evidence="20">Muscles tissue</tissue>
    </source>
</reference>
<dbReference type="EC" id="7.1.1.2" evidence="4 18"/>
<feature type="transmembrane region" description="Helical" evidence="18">
    <location>
        <begin position="7"/>
        <end position="23"/>
    </location>
</feature>
<feature type="transmembrane region" description="Helical" evidence="18">
    <location>
        <begin position="256"/>
        <end position="276"/>
    </location>
</feature>
<evidence type="ECO:0000256" key="18">
    <source>
        <dbReference type="RuleBase" id="RU003403"/>
    </source>
</evidence>
<organism evidence="20">
    <name type="scientific">Chudania sinica</name>
    <dbReference type="NCBI Taxonomy" id="3237924"/>
    <lineage>
        <taxon>Eukaryota</taxon>
        <taxon>Metazoa</taxon>
        <taxon>Ecdysozoa</taxon>
        <taxon>Arthropoda</taxon>
        <taxon>Hexapoda</taxon>
        <taxon>Insecta</taxon>
        <taxon>Pterygota</taxon>
        <taxon>Neoptera</taxon>
        <taxon>Paraneoptera</taxon>
        <taxon>Hemiptera</taxon>
        <taxon>Auchenorrhyncha</taxon>
        <taxon>Membracoidea</taxon>
        <taxon>Cicadellidae</taxon>
        <taxon>Evacanthinae</taxon>
        <taxon>Nirvanini</taxon>
        <taxon>Chudania</taxon>
    </lineage>
</organism>
<comment type="similarity">
    <text evidence="3 18">Belongs to the complex I subunit 2 family.</text>
</comment>
<keyword evidence="14 18" id="KW-0830">Ubiquinone</keyword>
<keyword evidence="15 18" id="KW-0496">Mitochondrion</keyword>
<evidence type="ECO:0000256" key="17">
    <source>
        <dbReference type="ARBA" id="ARBA00049551"/>
    </source>
</evidence>
<feature type="domain" description="NADH:quinone oxidoreductase/Mrp antiporter transmembrane" evidence="19">
    <location>
        <begin position="24"/>
        <end position="82"/>
    </location>
</feature>
<accession>A0AB39A5B9</accession>
<feature type="transmembrane region" description="Helical" evidence="18">
    <location>
        <begin position="297"/>
        <end position="319"/>
    </location>
</feature>
<dbReference type="GO" id="GO:0006120">
    <property type="term" value="P:mitochondrial electron transport, NADH to ubiquinone"/>
    <property type="evidence" value="ECO:0007669"/>
    <property type="project" value="InterPro"/>
</dbReference>
<feature type="transmembrane region" description="Helical" evidence="18">
    <location>
        <begin position="59"/>
        <end position="80"/>
    </location>
</feature>
<evidence type="ECO:0000256" key="5">
    <source>
        <dbReference type="ARBA" id="ARBA00021008"/>
    </source>
</evidence>
<sequence length="323" mass="37457">MKINSTLILFLTTMIMGVMVSLSSNSFMMVWVGLEISMISFIPLMTLKGFMGSESSIKYFIVQSVSSSILMFGILTKLMFSYNFEMLIYISLMIKVGLAPFHNWVLCVIEGLNYFLTILLLTLMKVVPIFLMSMLNSNFNFVVLMSIMTGSILGLNQVSIRKILGYSSIFNLGFIFSVINMNSLWINYLIIYSMMLSIVIYLFFNLNLSYLNQMIMNEFNLKTKLSIWMCMLSLGGMPPMLGFINKIMIFEYLMNYSNYLLILIMIISSLMVMFYYMRVSFFSLLGFSILMKWNLNCFNSSSWLFIMLNLMFFPIFMLFKSLT</sequence>
<evidence type="ECO:0000259" key="19">
    <source>
        <dbReference type="Pfam" id="PF00361"/>
    </source>
</evidence>
<comment type="catalytic activity">
    <reaction evidence="17 18">
        <text>a ubiquinone + NADH + 5 H(+)(in) = a ubiquinol + NAD(+) + 4 H(+)(out)</text>
        <dbReference type="Rhea" id="RHEA:29091"/>
        <dbReference type="Rhea" id="RHEA-COMP:9565"/>
        <dbReference type="Rhea" id="RHEA-COMP:9566"/>
        <dbReference type="ChEBI" id="CHEBI:15378"/>
        <dbReference type="ChEBI" id="CHEBI:16389"/>
        <dbReference type="ChEBI" id="CHEBI:17976"/>
        <dbReference type="ChEBI" id="CHEBI:57540"/>
        <dbReference type="ChEBI" id="CHEBI:57945"/>
        <dbReference type="EC" id="7.1.1.2"/>
    </reaction>
</comment>
<evidence type="ECO:0000256" key="10">
    <source>
        <dbReference type="ARBA" id="ARBA00022967"/>
    </source>
</evidence>
<evidence type="ECO:0000256" key="12">
    <source>
        <dbReference type="ARBA" id="ARBA00022989"/>
    </source>
</evidence>
<keyword evidence="9 18" id="KW-0999">Mitochondrion inner membrane</keyword>
<dbReference type="InterPro" id="IPR050175">
    <property type="entry name" value="Complex_I_Subunit_2"/>
</dbReference>
<evidence type="ECO:0000256" key="4">
    <source>
        <dbReference type="ARBA" id="ARBA00012944"/>
    </source>
</evidence>
<comment type="subcellular location">
    <subcellularLocation>
        <location evidence="2 18">Mitochondrion inner membrane</location>
        <topology evidence="2 18">Multi-pass membrane protein</topology>
    </subcellularLocation>
</comment>
<evidence type="ECO:0000256" key="7">
    <source>
        <dbReference type="ARBA" id="ARBA00022660"/>
    </source>
</evidence>
<feature type="transmembrane region" description="Helical" evidence="18">
    <location>
        <begin position="185"/>
        <end position="204"/>
    </location>
</feature>
<evidence type="ECO:0000256" key="14">
    <source>
        <dbReference type="ARBA" id="ARBA00023075"/>
    </source>
</evidence>
<keyword evidence="12 18" id="KW-1133">Transmembrane helix</keyword>
<feature type="transmembrane region" description="Helical" evidence="18">
    <location>
        <begin position="225"/>
        <end position="244"/>
    </location>
</feature>
<protein>
    <recommendedName>
        <fullName evidence="5 18">NADH-ubiquinone oxidoreductase chain 2</fullName>
        <ecNumber evidence="4 18">7.1.1.2</ecNumber>
    </recommendedName>
</protein>
<evidence type="ECO:0000256" key="16">
    <source>
        <dbReference type="ARBA" id="ARBA00023136"/>
    </source>
</evidence>
<evidence type="ECO:0000256" key="8">
    <source>
        <dbReference type="ARBA" id="ARBA00022692"/>
    </source>
</evidence>
<dbReference type="PANTHER" id="PTHR46552">
    <property type="entry name" value="NADH-UBIQUINONE OXIDOREDUCTASE CHAIN 2"/>
    <property type="match status" value="1"/>
</dbReference>
<gene>
    <name evidence="20" type="primary">ND2</name>
</gene>
<evidence type="ECO:0000256" key="1">
    <source>
        <dbReference type="ARBA" id="ARBA00003257"/>
    </source>
</evidence>
<keyword evidence="16 18" id="KW-0472">Membrane</keyword>
<comment type="function">
    <text evidence="18">Core subunit of the mitochondrial membrane respiratory chain NADH dehydrogenase (Complex I) which catalyzes electron transfer from NADH through the respiratory chain, using ubiquinone as an electron acceptor. Essential for the catalytic activity and assembly of complex I.</text>
</comment>
<dbReference type="PRINTS" id="PR01436">
    <property type="entry name" value="NADHDHGNASE2"/>
</dbReference>
<keyword evidence="11 18" id="KW-0249">Electron transport</keyword>
<dbReference type="InterPro" id="IPR001750">
    <property type="entry name" value="ND/Mrp_TM"/>
</dbReference>
<dbReference type="InterPro" id="IPR003917">
    <property type="entry name" value="NADH_UbQ_OxRdtase_chain2"/>
</dbReference>
<name>A0AB39A5B9_9HEMI</name>
<evidence type="ECO:0000256" key="2">
    <source>
        <dbReference type="ARBA" id="ARBA00004448"/>
    </source>
</evidence>
<keyword evidence="13 18" id="KW-0520">NAD</keyword>
<evidence type="ECO:0000313" key="20">
    <source>
        <dbReference type="EMBL" id="XDE76184.1"/>
    </source>
</evidence>
<keyword evidence="8 18" id="KW-0812">Transmembrane</keyword>
<comment type="function">
    <text evidence="1">Core subunit of the mitochondrial membrane respiratory chain NADH dehydrogenase (Complex I) that is believed to belong to the minimal assembly required for catalysis. Complex I functions in the transfer of electrons from NADH to the respiratory chain. The immediate electron acceptor for the enzyme is believed to be ubiquinone.</text>
</comment>
<feature type="transmembrane region" description="Helical" evidence="18">
    <location>
        <begin position="163"/>
        <end position="179"/>
    </location>
</feature>
<geneLocation type="mitochondrion" evidence="20"/>
<proteinExistence type="inferred from homology"/>
<evidence type="ECO:0000256" key="13">
    <source>
        <dbReference type="ARBA" id="ARBA00023027"/>
    </source>
</evidence>
<dbReference type="EMBL" id="PQ068593">
    <property type="protein sequence ID" value="XDE76184.1"/>
    <property type="molecule type" value="Genomic_DNA"/>
</dbReference>
<dbReference type="PANTHER" id="PTHR46552:SF1">
    <property type="entry name" value="NADH-UBIQUINONE OXIDOREDUCTASE CHAIN 2"/>
    <property type="match status" value="1"/>
</dbReference>
<evidence type="ECO:0000256" key="6">
    <source>
        <dbReference type="ARBA" id="ARBA00022448"/>
    </source>
</evidence>
<dbReference type="AlphaFoldDB" id="A0AB39A5B9"/>
<keyword evidence="10 18" id="KW-1278">Translocase</keyword>
<feature type="domain" description="NADH:quinone oxidoreductase/Mrp antiporter transmembrane" evidence="19">
    <location>
        <begin position="85"/>
        <end position="271"/>
    </location>
</feature>
<evidence type="ECO:0000256" key="11">
    <source>
        <dbReference type="ARBA" id="ARBA00022982"/>
    </source>
</evidence>
<dbReference type="GO" id="GO:0008137">
    <property type="term" value="F:NADH dehydrogenase (ubiquinone) activity"/>
    <property type="evidence" value="ECO:0007669"/>
    <property type="project" value="UniProtKB-EC"/>
</dbReference>
<dbReference type="GO" id="GO:0005743">
    <property type="term" value="C:mitochondrial inner membrane"/>
    <property type="evidence" value="ECO:0007669"/>
    <property type="project" value="UniProtKB-SubCell"/>
</dbReference>
<dbReference type="Pfam" id="PF00361">
    <property type="entry name" value="Proton_antipo_M"/>
    <property type="match status" value="2"/>
</dbReference>
<keyword evidence="7 18" id="KW-0679">Respiratory chain</keyword>
<feature type="transmembrane region" description="Helical" evidence="18">
    <location>
        <begin position="112"/>
        <end position="133"/>
    </location>
</feature>
<evidence type="ECO:0000256" key="15">
    <source>
        <dbReference type="ARBA" id="ARBA00023128"/>
    </source>
</evidence>